<gene>
    <name evidence="6" type="ORF">IAB80_08565</name>
</gene>
<sequence length="333" mass="36238">MLFRIDSFRTKVLCMGAAMSVFAGCTKENVDSQYVSGETVPVSISVSGPIVTRATDTDGEDSVSSLQVFIFRPDGVLEAYSKTIGNTAKADCTVGSKDIIAVVNAPEIPGVKTKSALESKVSYLKDNAPKSFVMYGSKSETVSSASGTVTIPVTRLVSRISIKKITNRLELSQYESSKFLVKKIYIVNAAGDRRYTGSYAPTLWHNRGKCESQGDLPSLLSSGELGDVTIQHGKSYETPHYFYCYPNPTEEDSSSSASPAYTRLVVEVSIDGKIYYYPVSIKGVQSNYTYNISELIITRLGSESPDIPVSYHEASFTVDVAEWKEGSDQSVTI</sequence>
<keyword evidence="3" id="KW-0732">Signal</keyword>
<dbReference type="Gene3D" id="2.60.40.2580">
    <property type="match status" value="1"/>
</dbReference>
<dbReference type="GO" id="GO:0009289">
    <property type="term" value="C:pilus"/>
    <property type="evidence" value="ECO:0007669"/>
    <property type="project" value="UniProtKB-SubCell"/>
</dbReference>
<evidence type="ECO:0000259" key="5">
    <source>
        <dbReference type="Pfam" id="PF06321"/>
    </source>
</evidence>
<dbReference type="AlphaFoldDB" id="A0A9D9NMH4"/>
<comment type="similarity">
    <text evidence="2">Belongs to the bacteroidetes fimbrillin superfamily. FimA/Mfa1 family.</text>
</comment>
<dbReference type="PROSITE" id="PS51257">
    <property type="entry name" value="PROKAR_LIPOPROTEIN"/>
    <property type="match status" value="1"/>
</dbReference>
<dbReference type="Proteomes" id="UP000823771">
    <property type="component" value="Unassembled WGS sequence"/>
</dbReference>
<comment type="subcellular location">
    <subcellularLocation>
        <location evidence="1">Fimbrium</location>
    </subcellularLocation>
</comment>
<proteinExistence type="inferred from homology"/>
<evidence type="ECO:0000256" key="3">
    <source>
        <dbReference type="ARBA" id="ARBA00022729"/>
    </source>
</evidence>
<organism evidence="6 7">
    <name type="scientific">Candidatus Cryptobacteroides excrementipullorum</name>
    <dbReference type="NCBI Taxonomy" id="2840761"/>
    <lineage>
        <taxon>Bacteria</taxon>
        <taxon>Pseudomonadati</taxon>
        <taxon>Bacteroidota</taxon>
        <taxon>Bacteroidia</taxon>
        <taxon>Bacteroidales</taxon>
        <taxon>Candidatus Cryptobacteroides</taxon>
    </lineage>
</organism>
<evidence type="ECO:0000313" key="7">
    <source>
        <dbReference type="Proteomes" id="UP000823771"/>
    </source>
</evidence>
<evidence type="ECO:0000256" key="4">
    <source>
        <dbReference type="ARBA" id="ARBA00023263"/>
    </source>
</evidence>
<dbReference type="Pfam" id="PF06321">
    <property type="entry name" value="P_gingi_FimA"/>
    <property type="match status" value="1"/>
</dbReference>
<reference evidence="6" key="2">
    <citation type="journal article" date="2021" name="PeerJ">
        <title>Extensive microbial diversity within the chicken gut microbiome revealed by metagenomics and culture.</title>
        <authorList>
            <person name="Gilroy R."/>
            <person name="Ravi A."/>
            <person name="Getino M."/>
            <person name="Pursley I."/>
            <person name="Horton D.L."/>
            <person name="Alikhan N.F."/>
            <person name="Baker D."/>
            <person name="Gharbi K."/>
            <person name="Hall N."/>
            <person name="Watson M."/>
            <person name="Adriaenssens E.M."/>
            <person name="Foster-Nyarko E."/>
            <person name="Jarju S."/>
            <person name="Secka A."/>
            <person name="Antonio M."/>
            <person name="Oren A."/>
            <person name="Chaudhuri R.R."/>
            <person name="La Ragione R."/>
            <person name="Hildebrand F."/>
            <person name="Pallen M.J."/>
        </authorList>
    </citation>
    <scope>NUCLEOTIDE SEQUENCE</scope>
    <source>
        <strain evidence="6">2478</strain>
    </source>
</reference>
<reference evidence="6" key="1">
    <citation type="submission" date="2020-10" db="EMBL/GenBank/DDBJ databases">
        <authorList>
            <person name="Gilroy R."/>
        </authorList>
    </citation>
    <scope>NUCLEOTIDE SEQUENCE</scope>
    <source>
        <strain evidence="6">2478</strain>
    </source>
</reference>
<keyword evidence="4" id="KW-0281">Fimbrium</keyword>
<dbReference type="Gene3D" id="2.60.40.3690">
    <property type="match status" value="1"/>
</dbReference>
<comment type="caution">
    <text evidence="6">The sequence shown here is derived from an EMBL/GenBank/DDBJ whole genome shotgun (WGS) entry which is preliminary data.</text>
</comment>
<dbReference type="EMBL" id="JADILZ010000079">
    <property type="protein sequence ID" value="MBO8478922.1"/>
    <property type="molecule type" value="Genomic_DNA"/>
</dbReference>
<feature type="domain" description="Major fimbrial subunit protein N-terminal" evidence="5">
    <location>
        <begin position="53"/>
        <end position="148"/>
    </location>
</feature>
<evidence type="ECO:0000256" key="2">
    <source>
        <dbReference type="ARBA" id="ARBA00006011"/>
    </source>
</evidence>
<evidence type="ECO:0000256" key="1">
    <source>
        <dbReference type="ARBA" id="ARBA00004561"/>
    </source>
</evidence>
<dbReference type="InterPro" id="IPR029141">
    <property type="entry name" value="FimA_N"/>
</dbReference>
<accession>A0A9D9NMH4</accession>
<evidence type="ECO:0000313" key="6">
    <source>
        <dbReference type="EMBL" id="MBO8478922.1"/>
    </source>
</evidence>
<protein>
    <recommendedName>
        <fullName evidence="5">Major fimbrial subunit protein N-terminal domain-containing protein</fullName>
    </recommendedName>
</protein>
<name>A0A9D9NMH4_9BACT</name>